<evidence type="ECO:0000256" key="3">
    <source>
        <dbReference type="ARBA" id="ARBA00023002"/>
    </source>
</evidence>
<evidence type="ECO:0000256" key="2">
    <source>
        <dbReference type="ARBA" id="ARBA00022729"/>
    </source>
</evidence>
<proteinExistence type="inferred from homology"/>
<dbReference type="PANTHER" id="PTHR13887:SF14">
    <property type="entry name" value="DISULFIDE BOND FORMATION PROTEIN D"/>
    <property type="match status" value="1"/>
</dbReference>
<comment type="similarity">
    <text evidence="1">Belongs to the thioredoxin family. DsbA subfamily.</text>
</comment>
<reference evidence="9 10" key="1">
    <citation type="journal article" date="2015" name="Nature">
        <title>rRNA introns, odd ribosomes, and small enigmatic genomes across a large radiation of phyla.</title>
        <authorList>
            <person name="Brown C.T."/>
            <person name="Hug L.A."/>
            <person name="Thomas B.C."/>
            <person name="Sharon I."/>
            <person name="Castelle C.J."/>
            <person name="Singh A."/>
            <person name="Wilkins M.J."/>
            <person name="Williams K.H."/>
            <person name="Banfield J.F."/>
        </authorList>
    </citation>
    <scope>NUCLEOTIDE SEQUENCE [LARGE SCALE GENOMIC DNA]</scope>
</reference>
<evidence type="ECO:0000256" key="4">
    <source>
        <dbReference type="ARBA" id="ARBA00023157"/>
    </source>
</evidence>
<evidence type="ECO:0000313" key="10">
    <source>
        <dbReference type="Proteomes" id="UP000034087"/>
    </source>
</evidence>
<dbReference type="InterPro" id="IPR013766">
    <property type="entry name" value="Thioredoxin_domain"/>
</dbReference>
<dbReference type="PANTHER" id="PTHR13887">
    <property type="entry name" value="GLUTATHIONE S-TRANSFERASE KAPPA"/>
    <property type="match status" value="1"/>
</dbReference>
<dbReference type="GO" id="GO:0016491">
    <property type="term" value="F:oxidoreductase activity"/>
    <property type="evidence" value="ECO:0007669"/>
    <property type="project" value="UniProtKB-KW"/>
</dbReference>
<accession>A0A0G1IKI9</accession>
<comment type="caution">
    <text evidence="9">The sequence shown here is derived from an EMBL/GenBank/DDBJ whole genome shotgun (WGS) entry which is preliminary data.</text>
</comment>
<dbReference type="SUPFAM" id="SSF52833">
    <property type="entry name" value="Thioredoxin-like"/>
    <property type="match status" value="1"/>
</dbReference>
<keyword evidence="4" id="KW-1015">Disulfide bond</keyword>
<dbReference type="InterPro" id="IPR012336">
    <property type="entry name" value="Thioredoxin-like_fold"/>
</dbReference>
<keyword evidence="3" id="KW-0560">Oxidoreductase</keyword>
<evidence type="ECO:0000256" key="1">
    <source>
        <dbReference type="ARBA" id="ARBA00005791"/>
    </source>
</evidence>
<dbReference type="GO" id="GO:0016853">
    <property type="term" value="F:isomerase activity"/>
    <property type="evidence" value="ECO:0007669"/>
    <property type="project" value="UniProtKB-KW"/>
</dbReference>
<keyword evidence="7" id="KW-0812">Transmembrane</keyword>
<dbReference type="EMBL" id="LCIR01000013">
    <property type="protein sequence ID" value="KKT59403.1"/>
    <property type="molecule type" value="Genomic_DNA"/>
</dbReference>
<keyword evidence="2" id="KW-0732">Signal</keyword>
<dbReference type="Gene3D" id="3.40.30.10">
    <property type="entry name" value="Glutaredoxin"/>
    <property type="match status" value="1"/>
</dbReference>
<keyword evidence="9" id="KW-0413">Isomerase</keyword>
<evidence type="ECO:0000256" key="7">
    <source>
        <dbReference type="SAM" id="Phobius"/>
    </source>
</evidence>
<keyword evidence="7" id="KW-0472">Membrane</keyword>
<gene>
    <name evidence="9" type="ORF">UW53_C0013G0004</name>
</gene>
<dbReference type="InterPro" id="IPR036249">
    <property type="entry name" value="Thioredoxin-like_sf"/>
</dbReference>
<name>A0A0G1IKI9_9BACT</name>
<dbReference type="Pfam" id="PF13462">
    <property type="entry name" value="Thioredoxin_4"/>
    <property type="match status" value="1"/>
</dbReference>
<feature type="region of interest" description="Disordered" evidence="6">
    <location>
        <begin position="1"/>
        <end position="22"/>
    </location>
</feature>
<dbReference type="AlphaFoldDB" id="A0A0G1IKI9"/>
<keyword evidence="7" id="KW-1133">Transmembrane helix</keyword>
<dbReference type="PROSITE" id="PS51352">
    <property type="entry name" value="THIOREDOXIN_2"/>
    <property type="match status" value="1"/>
</dbReference>
<feature type="transmembrane region" description="Helical" evidence="7">
    <location>
        <begin position="37"/>
        <end position="59"/>
    </location>
</feature>
<keyword evidence="5" id="KW-0676">Redox-active center</keyword>
<sequence length="244" mass="27618">MENENNNLSRKERRELKRQEKTAEFAREAKNKTIRRIALWGSVAVVLGGAVFGAVKFAASPANNNLMASALDTISGNDWFLGDKNSKITLIEYSDFQCPACASYYPLVKQLNKELGNKILFVYRHFPLKQTHKNAEPAAWAAETAGKQGKFWGMHDMIFENQKVWSDQKNAEELFIKYAGELSLDIAKFKEDFGSKEVKEKVESDYQSGLRAGVNATPTFFLNGKQMQNPRSYEELKNTVFPDA</sequence>
<evidence type="ECO:0000256" key="6">
    <source>
        <dbReference type="SAM" id="MobiDB-lite"/>
    </source>
</evidence>
<feature type="compositionally biased region" description="Basic and acidic residues" evidence="6">
    <location>
        <begin position="9"/>
        <end position="22"/>
    </location>
</feature>
<protein>
    <submittedName>
        <fullName evidence="9">Protein-disulfide isomerase-like protein</fullName>
    </submittedName>
</protein>
<evidence type="ECO:0000256" key="5">
    <source>
        <dbReference type="ARBA" id="ARBA00023284"/>
    </source>
</evidence>
<dbReference type="Proteomes" id="UP000034087">
    <property type="component" value="Unassembled WGS sequence"/>
</dbReference>
<feature type="domain" description="Thioredoxin" evidence="8">
    <location>
        <begin position="60"/>
        <end position="207"/>
    </location>
</feature>
<evidence type="ECO:0000259" key="8">
    <source>
        <dbReference type="PROSITE" id="PS51352"/>
    </source>
</evidence>
<evidence type="ECO:0000313" key="9">
    <source>
        <dbReference type="EMBL" id="KKT59403.1"/>
    </source>
</evidence>
<organism evidence="9 10">
    <name type="scientific">Candidatus Giovannonibacteria bacterium GW2011_GWA1_44_25</name>
    <dbReference type="NCBI Taxonomy" id="1618645"/>
    <lineage>
        <taxon>Bacteria</taxon>
        <taxon>Candidatus Giovannoniibacteriota</taxon>
    </lineage>
</organism>